<reference evidence="3 4" key="1">
    <citation type="journal article" date="2019" name="Front. Genet.">
        <title>Whole-Genome Sequencing of the Opportunistic Yeast Pathogen Candida inconspicua Uncovers Its Hybrid Origin.</title>
        <authorList>
            <person name="Mixao V."/>
            <person name="Hansen A.P."/>
            <person name="Saus E."/>
            <person name="Boekhout T."/>
            <person name="Lass-Florl C."/>
            <person name="Gabaldon T."/>
        </authorList>
    </citation>
    <scope>NUCLEOTIDE SEQUENCE [LARGE SCALE GENOMIC DNA]</scope>
    <source>
        <strain evidence="3 4">CBS 180</strain>
    </source>
</reference>
<feature type="region of interest" description="Disordered" evidence="1">
    <location>
        <begin position="163"/>
        <end position="225"/>
    </location>
</feature>
<sequence>MPTINNDIKKLLTGVSTQLDKRAIIYTSDSSDGARYAFFAIFAAAFIIFIIMICFVNNKRRKQGRAPMISSYLQPPNYYQSEHTYNRDPEVANNLPTYTPAPNPQQDVGYYDKNGNFITTSTIPLNDTSNNNIPSTETPNDQQTPNIPLAFQSTTTTSYNTVDVSHMTYSPPDGPPPTRTYRSTFMTGTSSSTAPAPAPAPDSDLPPYDDSTQSVPIPEKSHYKN</sequence>
<dbReference type="PANTHER" id="PTHR28187">
    <property type="entry name" value="PROTEIN RCR1-RELATED"/>
    <property type="match status" value="1"/>
</dbReference>
<feature type="transmembrane region" description="Helical" evidence="2">
    <location>
        <begin position="36"/>
        <end position="56"/>
    </location>
</feature>
<gene>
    <name evidence="3" type="ORF">CANINC_005057</name>
</gene>
<dbReference type="AlphaFoldDB" id="A0A4T0WW00"/>
<dbReference type="OrthoDB" id="4088875at2759"/>
<dbReference type="PANTHER" id="PTHR28187:SF1">
    <property type="entry name" value="PROTEIN RCR1-RELATED"/>
    <property type="match status" value="1"/>
</dbReference>
<dbReference type="EMBL" id="SELW01000684">
    <property type="protein sequence ID" value="TID12958.1"/>
    <property type="molecule type" value="Genomic_DNA"/>
</dbReference>
<evidence type="ECO:0000256" key="2">
    <source>
        <dbReference type="SAM" id="Phobius"/>
    </source>
</evidence>
<evidence type="ECO:0000256" key="1">
    <source>
        <dbReference type="SAM" id="MobiDB-lite"/>
    </source>
</evidence>
<protein>
    <submittedName>
        <fullName evidence="3">Uncharacterized protein</fullName>
    </submittedName>
</protein>
<dbReference type="Proteomes" id="UP000307173">
    <property type="component" value="Unassembled WGS sequence"/>
</dbReference>
<evidence type="ECO:0000313" key="3">
    <source>
        <dbReference type="EMBL" id="TID12958.1"/>
    </source>
</evidence>
<organism evidence="3 4">
    <name type="scientific">Pichia inconspicua</name>
    <dbReference type="NCBI Taxonomy" id="52247"/>
    <lineage>
        <taxon>Eukaryota</taxon>
        <taxon>Fungi</taxon>
        <taxon>Dikarya</taxon>
        <taxon>Ascomycota</taxon>
        <taxon>Saccharomycotina</taxon>
        <taxon>Pichiomycetes</taxon>
        <taxon>Pichiales</taxon>
        <taxon>Pichiaceae</taxon>
        <taxon>Pichia</taxon>
    </lineage>
</organism>
<evidence type="ECO:0000313" key="4">
    <source>
        <dbReference type="Proteomes" id="UP000307173"/>
    </source>
</evidence>
<dbReference type="GO" id="GO:0016192">
    <property type="term" value="P:vesicle-mediated transport"/>
    <property type="evidence" value="ECO:0007669"/>
    <property type="project" value="TreeGrafter"/>
</dbReference>
<keyword evidence="4" id="KW-1185">Reference proteome</keyword>
<proteinExistence type="predicted"/>
<feature type="region of interest" description="Disordered" evidence="1">
    <location>
        <begin position="122"/>
        <end position="148"/>
    </location>
</feature>
<name>A0A4T0WW00_9ASCO</name>
<keyword evidence="2" id="KW-0472">Membrane</keyword>
<keyword evidence="2" id="KW-1133">Transmembrane helix</keyword>
<dbReference type="Pfam" id="PF12273">
    <property type="entry name" value="RCR"/>
    <property type="match status" value="1"/>
</dbReference>
<feature type="compositionally biased region" description="Low complexity" evidence="1">
    <location>
        <begin position="187"/>
        <end position="212"/>
    </location>
</feature>
<keyword evidence="2" id="KW-0812">Transmembrane</keyword>
<accession>A0A4T0WW00</accession>
<comment type="caution">
    <text evidence="3">The sequence shown here is derived from an EMBL/GenBank/DDBJ whole genome shotgun (WGS) entry which is preliminary data.</text>
</comment>
<dbReference type="InterPro" id="IPR020999">
    <property type="entry name" value="Chitin_synth_reg_RCR"/>
</dbReference>